<dbReference type="RefSeq" id="WP_306441366.1">
    <property type="nucleotide sequence ID" value="NZ_CCXJ01000607.1"/>
</dbReference>
<dbReference type="SMART" id="SM00450">
    <property type="entry name" value="RHOD"/>
    <property type="match status" value="1"/>
</dbReference>
<dbReference type="InterPro" id="IPR045078">
    <property type="entry name" value="TST/MPST-like"/>
</dbReference>
<feature type="domain" description="Rhodanese" evidence="4">
    <location>
        <begin position="35"/>
        <end position="145"/>
    </location>
</feature>
<evidence type="ECO:0000256" key="1">
    <source>
        <dbReference type="ARBA" id="ARBA00022679"/>
    </source>
</evidence>
<organism evidence="5 6">
    <name type="scientific">Nocardioides massiliensis</name>
    <dbReference type="NCBI Taxonomy" id="1325935"/>
    <lineage>
        <taxon>Bacteria</taxon>
        <taxon>Bacillati</taxon>
        <taxon>Actinomycetota</taxon>
        <taxon>Actinomycetes</taxon>
        <taxon>Propionibacteriales</taxon>
        <taxon>Nocardioidaceae</taxon>
        <taxon>Nocardioides</taxon>
    </lineage>
</organism>
<keyword evidence="1" id="KW-0808">Transferase</keyword>
<dbReference type="Pfam" id="PF00581">
    <property type="entry name" value="Rhodanese"/>
    <property type="match status" value="1"/>
</dbReference>
<evidence type="ECO:0000313" key="5">
    <source>
        <dbReference type="EMBL" id="MDP9823419.1"/>
    </source>
</evidence>
<feature type="region of interest" description="Disordered" evidence="3">
    <location>
        <begin position="49"/>
        <end position="68"/>
    </location>
</feature>
<dbReference type="InterPro" id="IPR001763">
    <property type="entry name" value="Rhodanese-like_dom"/>
</dbReference>
<proteinExistence type="predicted"/>
<evidence type="ECO:0000256" key="2">
    <source>
        <dbReference type="ARBA" id="ARBA00022737"/>
    </source>
</evidence>
<gene>
    <name evidence="5" type="ORF">J2S59_003228</name>
</gene>
<sequence>MRADAPAVVGESPVEPGDFVARPGRLPVLAQDDVGSFAGVLLDARTPERFRGETEPVDPVAGHVPGARNLPTSALVREDGTVRPAAELRAAVGAVGADDGPVAAYCGSGVTAAHTALVLASLGIEVALQPESWSGWVADPARPVATGD</sequence>
<dbReference type="CDD" id="cd01449">
    <property type="entry name" value="TST_Repeat_2"/>
    <property type="match status" value="1"/>
</dbReference>
<keyword evidence="6" id="KW-1185">Reference proteome</keyword>
<dbReference type="PANTHER" id="PTHR11364:SF27">
    <property type="entry name" value="SULFURTRANSFERASE"/>
    <property type="match status" value="1"/>
</dbReference>
<dbReference type="Proteomes" id="UP001240447">
    <property type="component" value="Unassembled WGS sequence"/>
</dbReference>
<dbReference type="PROSITE" id="PS50206">
    <property type="entry name" value="RHODANESE_3"/>
    <property type="match status" value="1"/>
</dbReference>
<keyword evidence="2" id="KW-0677">Repeat</keyword>
<dbReference type="SUPFAM" id="SSF52821">
    <property type="entry name" value="Rhodanese/Cell cycle control phosphatase"/>
    <property type="match status" value="1"/>
</dbReference>
<reference evidence="5 6" key="1">
    <citation type="submission" date="2023-07" db="EMBL/GenBank/DDBJ databases">
        <title>Sequencing the genomes of 1000 actinobacteria strains.</title>
        <authorList>
            <person name="Klenk H.-P."/>
        </authorList>
    </citation>
    <scope>NUCLEOTIDE SEQUENCE [LARGE SCALE GENOMIC DNA]</scope>
    <source>
        <strain evidence="5 6">GD13</strain>
    </source>
</reference>
<evidence type="ECO:0000256" key="3">
    <source>
        <dbReference type="SAM" id="MobiDB-lite"/>
    </source>
</evidence>
<dbReference type="InterPro" id="IPR036873">
    <property type="entry name" value="Rhodanese-like_dom_sf"/>
</dbReference>
<evidence type="ECO:0000259" key="4">
    <source>
        <dbReference type="PROSITE" id="PS50206"/>
    </source>
</evidence>
<protein>
    <submittedName>
        <fullName evidence="5">3-mercaptopyruvate sulfurtransferase SseA</fullName>
    </submittedName>
</protein>
<evidence type="ECO:0000313" key="6">
    <source>
        <dbReference type="Proteomes" id="UP001240447"/>
    </source>
</evidence>
<comment type="caution">
    <text evidence="5">The sequence shown here is derived from an EMBL/GenBank/DDBJ whole genome shotgun (WGS) entry which is preliminary data.</text>
</comment>
<dbReference type="Gene3D" id="3.40.250.10">
    <property type="entry name" value="Rhodanese-like domain"/>
    <property type="match status" value="1"/>
</dbReference>
<name>A0ABT9NSM1_9ACTN</name>
<dbReference type="PANTHER" id="PTHR11364">
    <property type="entry name" value="THIOSULFATE SULFERTANSFERASE"/>
    <property type="match status" value="1"/>
</dbReference>
<dbReference type="EMBL" id="JAUSQM010000001">
    <property type="protein sequence ID" value="MDP9823419.1"/>
    <property type="molecule type" value="Genomic_DNA"/>
</dbReference>
<accession>A0ABT9NSM1</accession>